<dbReference type="SUPFAM" id="SSF88874">
    <property type="entry name" value="Receptor-binding domain of short tail fibre protein gp12"/>
    <property type="match status" value="1"/>
</dbReference>
<protein>
    <recommendedName>
        <fullName evidence="1">Phage tail collar domain-containing protein</fullName>
    </recommendedName>
</protein>
<comment type="caution">
    <text evidence="2">The sequence shown here is derived from an EMBL/GenBank/DDBJ whole genome shotgun (WGS) entry which is preliminary data.</text>
</comment>
<dbReference type="Pfam" id="PF07484">
    <property type="entry name" value="Collar"/>
    <property type="match status" value="1"/>
</dbReference>
<evidence type="ECO:0000313" key="3">
    <source>
        <dbReference type="Proteomes" id="UP000660708"/>
    </source>
</evidence>
<reference evidence="2 3" key="1">
    <citation type="submission" date="2015-06" db="EMBL/GenBank/DDBJ databases">
        <title>Genome sequence of Pseudoalteromonas peptidolytica.</title>
        <authorList>
            <person name="Xie B.-B."/>
            <person name="Rong J.-C."/>
            <person name="Qin Q.-L."/>
            <person name="Zhang Y.-Z."/>
        </authorList>
    </citation>
    <scope>NUCLEOTIDE SEQUENCE [LARGE SCALE GENOMIC DNA]</scope>
    <source>
        <strain evidence="2 3">F12-50-A1</strain>
    </source>
</reference>
<dbReference type="InterPro" id="IPR037053">
    <property type="entry name" value="Phage_tail_collar_dom_sf"/>
</dbReference>
<organism evidence="2 3">
    <name type="scientific">Pseudoalteromonas peptidolytica F12-50-A1</name>
    <dbReference type="NCBI Taxonomy" id="1315280"/>
    <lineage>
        <taxon>Bacteria</taxon>
        <taxon>Pseudomonadati</taxon>
        <taxon>Pseudomonadota</taxon>
        <taxon>Gammaproteobacteria</taxon>
        <taxon>Alteromonadales</taxon>
        <taxon>Pseudoalteromonadaceae</taxon>
        <taxon>Pseudoalteromonas</taxon>
    </lineage>
</organism>
<dbReference type="InterPro" id="IPR011083">
    <property type="entry name" value="Phage_tail_collar_dom"/>
</dbReference>
<feature type="domain" description="Phage tail collar" evidence="1">
    <location>
        <begin position="8"/>
        <end position="62"/>
    </location>
</feature>
<sequence>MSAAPLLGDIEMVGYNFIPRGYFACTGGIISISTNTALYSLLGATYGGDGRVSFGLPDFRGRGPVGEGTGPGLIPRMRGGLYGYDHITLTPSHLPAHSHTATATATATSVAQGFVGNLTVNAKSGLGNTDNADGAYWATGELVNGRVTTPITKAYSTTSDVQMAGGAVEINGEVGQVNTAVDVKVDVGSTGASSPVPNLQPSTVIKFVISEDGTYPSRS</sequence>
<evidence type="ECO:0000259" key="1">
    <source>
        <dbReference type="Pfam" id="PF07484"/>
    </source>
</evidence>
<accession>A0A8I0MW40</accession>
<evidence type="ECO:0000313" key="2">
    <source>
        <dbReference type="EMBL" id="MBE0346421.1"/>
    </source>
</evidence>
<dbReference type="Proteomes" id="UP000660708">
    <property type="component" value="Unassembled WGS sequence"/>
</dbReference>
<keyword evidence="3" id="KW-1185">Reference proteome</keyword>
<dbReference type="Gene3D" id="3.90.1340.10">
    <property type="entry name" value="Phage tail collar domain"/>
    <property type="match status" value="1"/>
</dbReference>
<dbReference type="RefSeq" id="WP_147389713.1">
    <property type="nucleotide sequence ID" value="NZ_AQHF01000021.1"/>
</dbReference>
<proteinExistence type="predicted"/>
<dbReference type="AlphaFoldDB" id="A0A8I0MW40"/>
<gene>
    <name evidence="2" type="ORF">PPEP_a3640</name>
</gene>
<dbReference type="EMBL" id="AQHF01000021">
    <property type="protein sequence ID" value="MBE0346421.1"/>
    <property type="molecule type" value="Genomic_DNA"/>
</dbReference>
<name>A0A8I0MW40_9GAMM</name>